<dbReference type="Proteomes" id="UP001497416">
    <property type="component" value="Unassembled WGS sequence"/>
</dbReference>
<keyword evidence="2" id="KW-1185">Reference proteome</keyword>
<evidence type="ECO:0000313" key="2">
    <source>
        <dbReference type="Proteomes" id="UP001497416"/>
    </source>
</evidence>
<gene>
    <name evidence="1" type="ORF">T190607A01A_30044</name>
</gene>
<evidence type="ECO:0000313" key="1">
    <source>
        <dbReference type="EMBL" id="CAL2087908.1"/>
    </source>
</evidence>
<sequence>MQYQFFLMNRVFHAMKFGNNRVFYSITESLVNSVELIIRFVICRNQNKAVDIPYTFEVY</sequence>
<reference evidence="1 2" key="1">
    <citation type="submission" date="2024-05" db="EMBL/GenBank/DDBJ databases">
        <authorList>
            <person name="Duchaud E."/>
        </authorList>
    </citation>
    <scope>NUCLEOTIDE SEQUENCE [LARGE SCALE GENOMIC DNA]</scope>
    <source>
        <strain evidence="1">Ena-SAMPLE-TAB-13-05-2024-13:56:06:370-140302</strain>
    </source>
</reference>
<dbReference type="EMBL" id="CAXIXY010000005">
    <property type="protein sequence ID" value="CAL2087908.1"/>
    <property type="molecule type" value="Genomic_DNA"/>
</dbReference>
<accession>A0ABM9P2B9</accession>
<comment type="caution">
    <text evidence="1">The sequence shown here is derived from an EMBL/GenBank/DDBJ whole genome shotgun (WGS) entry which is preliminary data.</text>
</comment>
<organism evidence="1 2">
    <name type="scientific">Tenacibaculum platacis</name>
    <dbReference type="NCBI Taxonomy" id="3137852"/>
    <lineage>
        <taxon>Bacteria</taxon>
        <taxon>Pseudomonadati</taxon>
        <taxon>Bacteroidota</taxon>
        <taxon>Flavobacteriia</taxon>
        <taxon>Flavobacteriales</taxon>
        <taxon>Flavobacteriaceae</taxon>
        <taxon>Tenacibaculum</taxon>
    </lineage>
</organism>
<protein>
    <submittedName>
        <fullName evidence="1">Uncharacterized protein</fullName>
    </submittedName>
</protein>
<proteinExistence type="predicted"/>
<name>A0ABM9P2B9_9FLAO</name>